<reference evidence="3" key="2">
    <citation type="journal article" date="2022" name="Microbiol. Resour. Announc.">
        <title>Whole-Genome Sequence of Entomortierella parvispora E1425, a Mucoromycotan Fungus Associated with Burkholderiaceae-Related Endosymbiotic Bacteria.</title>
        <authorList>
            <person name="Herlambang A."/>
            <person name="Guo Y."/>
            <person name="Takashima Y."/>
            <person name="Narisawa K."/>
            <person name="Ohta H."/>
            <person name="Nishizawa T."/>
        </authorList>
    </citation>
    <scope>NUCLEOTIDE SEQUENCE</scope>
    <source>
        <strain evidence="3">E1425</strain>
    </source>
</reference>
<comment type="caution">
    <text evidence="3">The sequence shown here is derived from an EMBL/GenBank/DDBJ whole genome shotgun (WGS) entry which is preliminary data.</text>
</comment>
<reference evidence="3" key="1">
    <citation type="submission" date="2021-11" db="EMBL/GenBank/DDBJ databases">
        <authorList>
            <person name="Herlambang A."/>
            <person name="Guo Y."/>
            <person name="Takashima Y."/>
            <person name="Nishizawa T."/>
        </authorList>
    </citation>
    <scope>NUCLEOTIDE SEQUENCE</scope>
    <source>
        <strain evidence="3">E1425</strain>
    </source>
</reference>
<feature type="compositionally biased region" description="Basic and acidic residues" evidence="1">
    <location>
        <begin position="151"/>
        <end position="177"/>
    </location>
</feature>
<protein>
    <recommendedName>
        <fullName evidence="2">G-patch domain-containing protein</fullName>
    </recommendedName>
</protein>
<dbReference type="SMART" id="SM01173">
    <property type="entry name" value="DUF4187"/>
    <property type="match status" value="1"/>
</dbReference>
<dbReference type="GO" id="GO:0003676">
    <property type="term" value="F:nucleic acid binding"/>
    <property type="evidence" value="ECO:0007669"/>
    <property type="project" value="InterPro"/>
</dbReference>
<dbReference type="GO" id="GO:0000776">
    <property type="term" value="C:kinetochore"/>
    <property type="evidence" value="ECO:0007669"/>
    <property type="project" value="TreeGrafter"/>
</dbReference>
<evidence type="ECO:0000313" key="3">
    <source>
        <dbReference type="EMBL" id="GJJ73700.1"/>
    </source>
</evidence>
<dbReference type="Pfam" id="PF01585">
    <property type="entry name" value="G-patch"/>
    <property type="match status" value="1"/>
</dbReference>
<dbReference type="AlphaFoldDB" id="A0A9P3HBX2"/>
<dbReference type="PANTHER" id="PTHR21032:SF0">
    <property type="entry name" value="G PATCH DOMAIN-CONTAINING PROTEIN 11"/>
    <property type="match status" value="1"/>
</dbReference>
<dbReference type="OrthoDB" id="786951at2759"/>
<evidence type="ECO:0000259" key="2">
    <source>
        <dbReference type="PROSITE" id="PS50174"/>
    </source>
</evidence>
<evidence type="ECO:0000313" key="4">
    <source>
        <dbReference type="Proteomes" id="UP000827284"/>
    </source>
</evidence>
<gene>
    <name evidence="3" type="ORF">EMPS_06058</name>
</gene>
<dbReference type="InterPro" id="IPR025239">
    <property type="entry name" value="DUF4187"/>
</dbReference>
<feature type="region of interest" description="Disordered" evidence="1">
    <location>
        <begin position="95"/>
        <end position="189"/>
    </location>
</feature>
<feature type="region of interest" description="Disordered" evidence="1">
    <location>
        <begin position="258"/>
        <end position="297"/>
    </location>
</feature>
<organism evidence="3 4">
    <name type="scientific">Entomortierella parvispora</name>
    <dbReference type="NCBI Taxonomy" id="205924"/>
    <lineage>
        <taxon>Eukaryota</taxon>
        <taxon>Fungi</taxon>
        <taxon>Fungi incertae sedis</taxon>
        <taxon>Mucoromycota</taxon>
        <taxon>Mortierellomycotina</taxon>
        <taxon>Mortierellomycetes</taxon>
        <taxon>Mortierellales</taxon>
        <taxon>Mortierellaceae</taxon>
        <taxon>Entomortierella</taxon>
    </lineage>
</organism>
<proteinExistence type="predicted"/>
<feature type="region of interest" description="Disordered" evidence="1">
    <location>
        <begin position="28"/>
        <end position="80"/>
    </location>
</feature>
<dbReference type="PROSITE" id="PS50174">
    <property type="entry name" value="G_PATCH"/>
    <property type="match status" value="1"/>
</dbReference>
<dbReference type="EMBL" id="BQFW01000008">
    <property type="protein sequence ID" value="GJJ73700.1"/>
    <property type="molecule type" value="Genomic_DNA"/>
</dbReference>
<sequence length="375" mass="42142">MANPHGAQPEEEEEEDYMSEAFLNNLVSQAEKNTKKSGVSLTYSERRREKEKKHLANLPKPLHVREKEAREQGLKRELGEENKGMAMLLKMGFKKGGTLGASQGSGTFSPATSFSATSSSSPPPSELSTTALRAPLEIQIKQGRGGLGMESSKKRQLEEELQKQESEVNRVFDEGYRGKKGSQFDQEKRKRQLLAAQGICMRMDSDRALAIKAIEADLKEQSTLAPTDEPAESQRSRSNEFWWIADFVSDDILGTRAMGPGQVPELLEDSPNAESSRPFDHSDDEDGDPEDKRIKKRVKIASDSEITIGLEGDDVTEPAKWGERPDFAELEVHEKLERVVAYLRKEFFYCFWCSARYDGKEDLDKFCPGEAEDDH</sequence>
<dbReference type="InterPro" id="IPR039249">
    <property type="entry name" value="GPATCH11"/>
</dbReference>
<feature type="compositionally biased region" description="Polar residues" evidence="1">
    <location>
        <begin position="28"/>
        <end position="43"/>
    </location>
</feature>
<feature type="compositionally biased region" description="Basic and acidic residues" evidence="1">
    <location>
        <begin position="44"/>
        <end position="54"/>
    </location>
</feature>
<dbReference type="SMART" id="SM00443">
    <property type="entry name" value="G_patch"/>
    <property type="match status" value="1"/>
</dbReference>
<dbReference type="InterPro" id="IPR000467">
    <property type="entry name" value="G_patch_dom"/>
</dbReference>
<dbReference type="Pfam" id="PF13821">
    <property type="entry name" value="DUF4187"/>
    <property type="match status" value="1"/>
</dbReference>
<dbReference type="Proteomes" id="UP000827284">
    <property type="component" value="Unassembled WGS sequence"/>
</dbReference>
<feature type="domain" description="G-patch" evidence="2">
    <location>
        <begin position="80"/>
        <end position="152"/>
    </location>
</feature>
<feature type="compositionally biased region" description="Low complexity" evidence="1">
    <location>
        <begin position="104"/>
        <end position="132"/>
    </location>
</feature>
<evidence type="ECO:0000256" key="1">
    <source>
        <dbReference type="SAM" id="MobiDB-lite"/>
    </source>
</evidence>
<keyword evidence="4" id="KW-1185">Reference proteome</keyword>
<dbReference type="PANTHER" id="PTHR21032">
    <property type="entry name" value="G PATCH DOMAIN-CONTAINING PROTEIN 11"/>
    <property type="match status" value="1"/>
</dbReference>
<name>A0A9P3HBX2_9FUNG</name>
<accession>A0A9P3HBX2</accession>
<feature type="compositionally biased region" description="Basic and acidic residues" evidence="1">
    <location>
        <begin position="63"/>
        <end position="80"/>
    </location>
</feature>